<feature type="chain" id="PRO_5042223574" evidence="1">
    <location>
        <begin position="27"/>
        <end position="141"/>
    </location>
</feature>
<dbReference type="EMBL" id="JATAAI010000043">
    <property type="protein sequence ID" value="KAK1733866.1"/>
    <property type="molecule type" value="Genomic_DNA"/>
</dbReference>
<organism evidence="2 3">
    <name type="scientific">Skeletonema marinoi</name>
    <dbReference type="NCBI Taxonomy" id="267567"/>
    <lineage>
        <taxon>Eukaryota</taxon>
        <taxon>Sar</taxon>
        <taxon>Stramenopiles</taxon>
        <taxon>Ochrophyta</taxon>
        <taxon>Bacillariophyta</taxon>
        <taxon>Coscinodiscophyceae</taxon>
        <taxon>Thalassiosirophycidae</taxon>
        <taxon>Thalassiosirales</taxon>
        <taxon>Skeletonemataceae</taxon>
        <taxon>Skeletonema</taxon>
        <taxon>Skeletonema marinoi-dohrnii complex</taxon>
    </lineage>
</organism>
<dbReference type="AlphaFoldDB" id="A0AAD8XU00"/>
<gene>
    <name evidence="2" type="ORF">QTG54_015393</name>
</gene>
<name>A0AAD8XU00_9STRA</name>
<protein>
    <submittedName>
        <fullName evidence="2">Uncharacterized protein</fullName>
    </submittedName>
</protein>
<reference evidence="2" key="1">
    <citation type="submission" date="2023-06" db="EMBL/GenBank/DDBJ databases">
        <title>Survivors Of The Sea: Transcriptome response of Skeletonema marinoi to long-term dormancy.</title>
        <authorList>
            <person name="Pinder M.I.M."/>
            <person name="Kourtchenko O."/>
            <person name="Robertson E.K."/>
            <person name="Larsson T."/>
            <person name="Maumus F."/>
            <person name="Osuna-Cruz C.M."/>
            <person name="Vancaester E."/>
            <person name="Stenow R."/>
            <person name="Vandepoele K."/>
            <person name="Ploug H."/>
            <person name="Bruchert V."/>
            <person name="Godhe A."/>
            <person name="Topel M."/>
        </authorList>
    </citation>
    <scope>NUCLEOTIDE SEQUENCE</scope>
    <source>
        <strain evidence="2">R05AC</strain>
    </source>
</reference>
<comment type="caution">
    <text evidence="2">The sequence shown here is derived from an EMBL/GenBank/DDBJ whole genome shotgun (WGS) entry which is preliminary data.</text>
</comment>
<dbReference type="Proteomes" id="UP001224775">
    <property type="component" value="Unassembled WGS sequence"/>
</dbReference>
<evidence type="ECO:0000256" key="1">
    <source>
        <dbReference type="SAM" id="SignalP"/>
    </source>
</evidence>
<evidence type="ECO:0000313" key="3">
    <source>
        <dbReference type="Proteomes" id="UP001224775"/>
    </source>
</evidence>
<sequence>MMHRRAPTILLVMISWWGLFVWFSSTRLNGYTPPKNNDQQIGKGSGYGDVHLISSANTFSGVQIQTCTPDQLLLIQQQLPPHDCETNKRQPWTQQCSFSYATQCPDATWIEDFYRKKHKTKSNRNETFTGMFVGCNKEWMP</sequence>
<proteinExistence type="predicted"/>
<evidence type="ECO:0000313" key="2">
    <source>
        <dbReference type="EMBL" id="KAK1733866.1"/>
    </source>
</evidence>
<keyword evidence="1" id="KW-0732">Signal</keyword>
<accession>A0AAD8XU00</accession>
<feature type="signal peptide" evidence="1">
    <location>
        <begin position="1"/>
        <end position="26"/>
    </location>
</feature>
<keyword evidence="3" id="KW-1185">Reference proteome</keyword>